<dbReference type="RefSeq" id="WP_285624277.1">
    <property type="nucleotide sequence ID" value="NZ_BSTJ01000005.1"/>
</dbReference>
<dbReference type="AlphaFoldDB" id="A0A9W6VR61"/>
<dbReference type="Gene3D" id="3.40.50.720">
    <property type="entry name" value="NAD(P)-binding Rossmann-like Domain"/>
    <property type="match status" value="1"/>
</dbReference>
<reference evidence="5" key="1">
    <citation type="submission" date="2023-03" db="EMBL/GenBank/DDBJ databases">
        <title>Actinoallomurus iriomotensis NBRC 103681.</title>
        <authorList>
            <person name="Ichikawa N."/>
            <person name="Sato H."/>
            <person name="Tonouchi N."/>
        </authorList>
    </citation>
    <scope>NUCLEOTIDE SEQUENCE</scope>
    <source>
        <strain evidence="5">NBRC 103681</strain>
    </source>
</reference>
<evidence type="ECO:0000313" key="6">
    <source>
        <dbReference type="Proteomes" id="UP001165135"/>
    </source>
</evidence>
<dbReference type="CDD" id="cd05374">
    <property type="entry name" value="17beta-HSD-like_SDR_c"/>
    <property type="match status" value="1"/>
</dbReference>
<dbReference type="PANTHER" id="PTHR43976:SF16">
    <property type="entry name" value="SHORT-CHAIN DEHYDROGENASE_REDUCTASE FAMILY PROTEIN"/>
    <property type="match status" value="1"/>
</dbReference>
<dbReference type="PANTHER" id="PTHR43976">
    <property type="entry name" value="SHORT CHAIN DEHYDROGENASE"/>
    <property type="match status" value="1"/>
</dbReference>
<feature type="domain" description="Ketoreductase" evidence="4">
    <location>
        <begin position="11"/>
        <end position="192"/>
    </location>
</feature>
<dbReference type="SMART" id="SM00822">
    <property type="entry name" value="PKS_KR"/>
    <property type="match status" value="1"/>
</dbReference>
<gene>
    <name evidence="5" type="ORF">Airi01_044590</name>
</gene>
<comment type="similarity">
    <text evidence="1 3">Belongs to the short-chain dehydrogenases/reductases (SDR) family.</text>
</comment>
<accession>A0A9W6VR61</accession>
<dbReference type="NCBIfam" id="NF004824">
    <property type="entry name" value="PRK06180.1"/>
    <property type="match status" value="1"/>
</dbReference>
<proteinExistence type="inferred from homology"/>
<dbReference type="EMBL" id="BSTJ01000005">
    <property type="protein sequence ID" value="GLY76192.1"/>
    <property type="molecule type" value="Genomic_DNA"/>
</dbReference>
<dbReference type="NCBIfam" id="NF006114">
    <property type="entry name" value="PRK08263.1"/>
    <property type="match status" value="1"/>
</dbReference>
<dbReference type="InterPro" id="IPR036291">
    <property type="entry name" value="NAD(P)-bd_dom_sf"/>
</dbReference>
<dbReference type="InterPro" id="IPR002347">
    <property type="entry name" value="SDR_fam"/>
</dbReference>
<name>A0A9W6VR61_9ACTN</name>
<dbReference type="InterPro" id="IPR020904">
    <property type="entry name" value="Sc_DH/Rdtase_CS"/>
</dbReference>
<dbReference type="PRINTS" id="PR00081">
    <property type="entry name" value="GDHRDH"/>
</dbReference>
<dbReference type="PRINTS" id="PR00080">
    <property type="entry name" value="SDRFAMILY"/>
</dbReference>
<dbReference type="SUPFAM" id="SSF51735">
    <property type="entry name" value="NAD(P)-binding Rossmann-fold domains"/>
    <property type="match status" value="1"/>
</dbReference>
<dbReference type="GO" id="GO:0016491">
    <property type="term" value="F:oxidoreductase activity"/>
    <property type="evidence" value="ECO:0007669"/>
    <property type="project" value="UniProtKB-KW"/>
</dbReference>
<evidence type="ECO:0000256" key="2">
    <source>
        <dbReference type="ARBA" id="ARBA00023002"/>
    </source>
</evidence>
<evidence type="ECO:0000256" key="1">
    <source>
        <dbReference type="ARBA" id="ARBA00006484"/>
    </source>
</evidence>
<comment type="caution">
    <text evidence="5">The sequence shown here is derived from an EMBL/GenBank/DDBJ whole genome shotgun (WGS) entry which is preliminary data.</text>
</comment>
<dbReference type="PROSITE" id="PS00061">
    <property type="entry name" value="ADH_SHORT"/>
    <property type="match status" value="1"/>
</dbReference>
<dbReference type="Pfam" id="PF00106">
    <property type="entry name" value="adh_short"/>
    <property type="match status" value="1"/>
</dbReference>
<sequence>MPVNGVDEGPRVWFITGTSTGLGRAIADAALARGERVVATARDPRAVKDLADRAPEHVRAYALDVTDPATVTAAVAAGIEEFGRIDVLVNNAGHGLVGALEELSEEEIHAVLGTNVLGAATVTRAVLPHMRARRSGHIVQMSSVGGVVGNPGHAIYATSKFALEGMSEALAGEVGPLGIRVTIVEPGPFRTDFAGRSMRFATQIADYRDTPAGAMRERFSDQDGAQPNDPAKAAQAILRAVDDDTSPLRLPLGPEAVTRIRHKLQRQLADLDSWEAISLDTRYPDA</sequence>
<organism evidence="5 6">
    <name type="scientific">Actinoallomurus iriomotensis</name>
    <dbReference type="NCBI Taxonomy" id="478107"/>
    <lineage>
        <taxon>Bacteria</taxon>
        <taxon>Bacillati</taxon>
        <taxon>Actinomycetota</taxon>
        <taxon>Actinomycetes</taxon>
        <taxon>Streptosporangiales</taxon>
        <taxon>Thermomonosporaceae</taxon>
        <taxon>Actinoallomurus</taxon>
    </lineage>
</organism>
<dbReference type="Proteomes" id="UP001165135">
    <property type="component" value="Unassembled WGS sequence"/>
</dbReference>
<dbReference type="InterPro" id="IPR051911">
    <property type="entry name" value="SDR_oxidoreductase"/>
</dbReference>
<evidence type="ECO:0000313" key="5">
    <source>
        <dbReference type="EMBL" id="GLY76192.1"/>
    </source>
</evidence>
<evidence type="ECO:0000259" key="4">
    <source>
        <dbReference type="SMART" id="SM00822"/>
    </source>
</evidence>
<protein>
    <submittedName>
        <fullName evidence="5">Short-chain dehydrogenase/reductase</fullName>
    </submittedName>
</protein>
<dbReference type="InterPro" id="IPR057326">
    <property type="entry name" value="KR_dom"/>
</dbReference>
<evidence type="ECO:0000256" key="3">
    <source>
        <dbReference type="RuleBase" id="RU000363"/>
    </source>
</evidence>
<keyword evidence="2" id="KW-0560">Oxidoreductase</keyword>